<dbReference type="RefSeq" id="XP_005709835.1">
    <property type="nucleotide sequence ID" value="XM_005709778.1"/>
</dbReference>
<dbReference type="GeneID" id="17317553"/>
<dbReference type="Gramene" id="CDF39541">
    <property type="protein sequence ID" value="CDF39541"/>
    <property type="gene ID" value="CHC_T00000347001"/>
</dbReference>
<evidence type="ECO:0000313" key="2">
    <source>
        <dbReference type="Proteomes" id="UP000012073"/>
    </source>
</evidence>
<dbReference type="EMBL" id="HG002053">
    <property type="protein sequence ID" value="CDF39541.1"/>
    <property type="molecule type" value="Genomic_DNA"/>
</dbReference>
<protein>
    <submittedName>
        <fullName evidence="1">Uncharacterized protein</fullName>
    </submittedName>
</protein>
<reference evidence="2" key="1">
    <citation type="journal article" date="2013" name="Proc. Natl. Acad. Sci. U.S.A.">
        <title>Genome structure and metabolic features in the red seaweed Chondrus crispus shed light on evolution of the Archaeplastida.</title>
        <authorList>
            <person name="Collen J."/>
            <person name="Porcel B."/>
            <person name="Carre W."/>
            <person name="Ball S.G."/>
            <person name="Chaparro C."/>
            <person name="Tonon T."/>
            <person name="Barbeyron T."/>
            <person name="Michel G."/>
            <person name="Noel B."/>
            <person name="Valentin K."/>
            <person name="Elias M."/>
            <person name="Artiguenave F."/>
            <person name="Arun A."/>
            <person name="Aury J.M."/>
            <person name="Barbosa-Neto J.F."/>
            <person name="Bothwell J.H."/>
            <person name="Bouget F.Y."/>
            <person name="Brillet L."/>
            <person name="Cabello-Hurtado F."/>
            <person name="Capella-Gutierrez S."/>
            <person name="Charrier B."/>
            <person name="Cladiere L."/>
            <person name="Cock J.M."/>
            <person name="Coelho S.M."/>
            <person name="Colleoni C."/>
            <person name="Czjzek M."/>
            <person name="Da Silva C."/>
            <person name="Delage L."/>
            <person name="Denoeud F."/>
            <person name="Deschamps P."/>
            <person name="Dittami S.M."/>
            <person name="Gabaldon T."/>
            <person name="Gachon C.M."/>
            <person name="Groisillier A."/>
            <person name="Herve C."/>
            <person name="Jabbari K."/>
            <person name="Katinka M."/>
            <person name="Kloareg B."/>
            <person name="Kowalczyk N."/>
            <person name="Labadie K."/>
            <person name="Leblanc C."/>
            <person name="Lopez P.J."/>
            <person name="McLachlan D.H."/>
            <person name="Meslet-Cladiere L."/>
            <person name="Moustafa A."/>
            <person name="Nehr Z."/>
            <person name="Nyvall Collen P."/>
            <person name="Panaud O."/>
            <person name="Partensky F."/>
            <person name="Poulain J."/>
            <person name="Rensing S.A."/>
            <person name="Rousvoal S."/>
            <person name="Samson G."/>
            <person name="Symeonidi A."/>
            <person name="Weissenbach J."/>
            <person name="Zambounis A."/>
            <person name="Wincker P."/>
            <person name="Boyen C."/>
        </authorList>
    </citation>
    <scope>NUCLEOTIDE SEQUENCE [LARGE SCALE GENOMIC DNA]</scope>
    <source>
        <strain evidence="2">cv. Stackhouse</strain>
    </source>
</reference>
<dbReference type="AlphaFoldDB" id="R7QQ01"/>
<proteinExistence type="predicted"/>
<dbReference type="KEGG" id="ccp:CHC_T00000347001"/>
<dbReference type="PhylomeDB" id="R7QQ01"/>
<sequence length="108" mass="12188">MTDSNTGRFIHRAETHSMQYNITLHCSTAYYQLASLNSEHCGEPFFATELSQKQRMFCQVKPTIVWVWGGLRGQVDLPHSIFNSAIALFDEFGALFSSPFIFGADGDF</sequence>
<dbReference type="Proteomes" id="UP000012073">
    <property type="component" value="Unassembled WGS sequence"/>
</dbReference>
<organism evidence="1 2">
    <name type="scientific">Chondrus crispus</name>
    <name type="common">Carrageen Irish moss</name>
    <name type="synonym">Polymorpha crispa</name>
    <dbReference type="NCBI Taxonomy" id="2769"/>
    <lineage>
        <taxon>Eukaryota</taxon>
        <taxon>Rhodophyta</taxon>
        <taxon>Florideophyceae</taxon>
        <taxon>Rhodymeniophycidae</taxon>
        <taxon>Gigartinales</taxon>
        <taxon>Gigartinaceae</taxon>
        <taxon>Chondrus</taxon>
    </lineage>
</organism>
<accession>R7QQ01</accession>
<keyword evidence="2" id="KW-1185">Reference proteome</keyword>
<evidence type="ECO:0000313" key="1">
    <source>
        <dbReference type="EMBL" id="CDF39541.1"/>
    </source>
</evidence>
<gene>
    <name evidence="1" type="ORF">CHC_T00000347001</name>
</gene>
<name>R7QQ01_CHOCR</name>